<evidence type="ECO:0000313" key="4">
    <source>
        <dbReference type="Proteomes" id="UP000199258"/>
    </source>
</evidence>
<dbReference type="Proteomes" id="UP000199258">
    <property type="component" value="Unassembled WGS sequence"/>
</dbReference>
<accession>A0A1G8KAF1</accession>
<dbReference type="AlphaFoldDB" id="A0A1G8KAF1"/>
<dbReference type="OrthoDB" id="9792898at2"/>
<feature type="region of interest" description="Disordered" evidence="1">
    <location>
        <begin position="64"/>
        <end position="88"/>
    </location>
</feature>
<dbReference type="NCBIfam" id="TIGR02605">
    <property type="entry name" value="CxxC_CxxC_SSSS"/>
    <property type="match status" value="1"/>
</dbReference>
<feature type="domain" description="Putative regulatory protein FmdB zinc ribbon" evidence="2">
    <location>
        <begin position="1"/>
        <end position="41"/>
    </location>
</feature>
<feature type="compositionally biased region" description="Polar residues" evidence="1">
    <location>
        <begin position="73"/>
        <end position="85"/>
    </location>
</feature>
<keyword evidence="4" id="KW-1185">Reference proteome</keyword>
<name>A0A1G8KAF1_9MICC</name>
<dbReference type="RefSeq" id="WP_090586997.1">
    <property type="nucleotide sequence ID" value="NZ_FNDT01000010.1"/>
</dbReference>
<evidence type="ECO:0000313" key="3">
    <source>
        <dbReference type="EMBL" id="SDI40367.1"/>
    </source>
</evidence>
<sequence length="103" mass="11068">MPIYEYVCPQCDVFEVIQRMGTASEVDACPACGKPVRRKISAPHLAGTGAAAFKLIDSAERSASEPEVVSGALPSTGSRKTQPYSFNPLHKKLPPELAHWLSA</sequence>
<dbReference type="SMART" id="SM00834">
    <property type="entry name" value="CxxC_CXXC_SSSS"/>
    <property type="match status" value="1"/>
</dbReference>
<dbReference type="Pfam" id="PF09723">
    <property type="entry name" value="Zn_ribbon_8"/>
    <property type="match status" value="1"/>
</dbReference>
<protein>
    <submittedName>
        <fullName evidence="3">Putative regulatory protein, FmdB family</fullName>
    </submittedName>
</protein>
<evidence type="ECO:0000259" key="2">
    <source>
        <dbReference type="SMART" id="SM00834"/>
    </source>
</evidence>
<dbReference type="EMBL" id="FNDT01000010">
    <property type="protein sequence ID" value="SDI40367.1"/>
    <property type="molecule type" value="Genomic_DNA"/>
</dbReference>
<dbReference type="STRING" id="335973.SAMN04488693_110132"/>
<proteinExistence type="predicted"/>
<evidence type="ECO:0000256" key="1">
    <source>
        <dbReference type="SAM" id="MobiDB-lite"/>
    </source>
</evidence>
<gene>
    <name evidence="3" type="ORF">SAMN04488693_110132</name>
</gene>
<dbReference type="InterPro" id="IPR013429">
    <property type="entry name" value="Regulatory_FmdB_Zinc_ribbon"/>
</dbReference>
<reference evidence="3 4" key="1">
    <citation type="submission" date="2016-10" db="EMBL/GenBank/DDBJ databases">
        <authorList>
            <person name="de Groot N.N."/>
        </authorList>
    </citation>
    <scope>NUCLEOTIDE SEQUENCE [LARGE SCALE GENOMIC DNA]</scope>
    <source>
        <strain evidence="3 4">NP_1H</strain>
    </source>
</reference>
<organism evidence="3 4">
    <name type="scientific">Arthrobacter subterraneus</name>
    <dbReference type="NCBI Taxonomy" id="335973"/>
    <lineage>
        <taxon>Bacteria</taxon>
        <taxon>Bacillati</taxon>
        <taxon>Actinomycetota</taxon>
        <taxon>Actinomycetes</taxon>
        <taxon>Micrococcales</taxon>
        <taxon>Micrococcaceae</taxon>
        <taxon>Arthrobacter</taxon>
    </lineage>
</organism>